<dbReference type="InterPro" id="IPR036935">
    <property type="entry name" value="Ribosomal_bL9_N_sf"/>
</dbReference>
<dbReference type="InterPro" id="IPR020070">
    <property type="entry name" value="Ribosomal_bL9_N"/>
</dbReference>
<protein>
    <recommendedName>
        <fullName evidence="6 7">Large ribosomal subunit protein bL9</fullName>
    </recommendedName>
</protein>
<dbReference type="GO" id="GO:1990904">
    <property type="term" value="C:ribonucleoprotein complex"/>
    <property type="evidence" value="ECO:0007669"/>
    <property type="project" value="UniProtKB-KW"/>
</dbReference>
<accession>A0A0W1KKN3</accession>
<reference evidence="9 11" key="1">
    <citation type="submission" date="2015-11" db="EMBL/GenBank/DDBJ databases">
        <title>Draft Genome Sequence of the Type Strain Trueperella bernardiae LCDC 89-0504T, Isolated from Blood Culture.</title>
        <authorList>
            <person name="Bernier A.-M."/>
            <person name="Bernard K."/>
        </authorList>
    </citation>
    <scope>NUCLEOTIDE SEQUENCE [LARGE SCALE GENOMIC DNA]</scope>
    <source>
        <strain evidence="9 11">LCDC 89-0504</strain>
    </source>
</reference>
<evidence type="ECO:0000259" key="8">
    <source>
        <dbReference type="PROSITE" id="PS00651"/>
    </source>
</evidence>
<dbReference type="InterPro" id="IPR009027">
    <property type="entry name" value="Ribosomal_bL9/RNase_H1_N"/>
</dbReference>
<evidence type="ECO:0000256" key="7">
    <source>
        <dbReference type="HAMAP-Rule" id="MF_00503"/>
    </source>
</evidence>
<organism evidence="9 11">
    <name type="scientific">Trueperella bernardiae</name>
    <dbReference type="NCBI Taxonomy" id="59561"/>
    <lineage>
        <taxon>Bacteria</taxon>
        <taxon>Bacillati</taxon>
        <taxon>Actinomycetota</taxon>
        <taxon>Actinomycetes</taxon>
        <taxon>Actinomycetales</taxon>
        <taxon>Actinomycetaceae</taxon>
        <taxon>Trueperella</taxon>
    </lineage>
</organism>
<dbReference type="GO" id="GO:0019843">
    <property type="term" value="F:rRNA binding"/>
    <property type="evidence" value="ECO:0007669"/>
    <property type="project" value="UniProtKB-UniRule"/>
</dbReference>
<dbReference type="Proteomes" id="UP000054404">
    <property type="component" value="Unassembled WGS sequence"/>
</dbReference>
<dbReference type="EMBL" id="JASPDQ010000009">
    <property type="protein sequence ID" value="MDK8601831.1"/>
    <property type="molecule type" value="Genomic_DNA"/>
</dbReference>
<dbReference type="Proteomes" id="UP001225576">
    <property type="component" value="Unassembled WGS sequence"/>
</dbReference>
<evidence type="ECO:0000256" key="6">
    <source>
        <dbReference type="ARBA" id="ARBA00035292"/>
    </source>
</evidence>
<dbReference type="FunFam" id="3.40.5.10:FF:000003">
    <property type="entry name" value="50S ribosomal protein L9"/>
    <property type="match status" value="1"/>
</dbReference>
<comment type="function">
    <text evidence="7">Binds to the 23S rRNA.</text>
</comment>
<dbReference type="Pfam" id="PF03948">
    <property type="entry name" value="Ribosomal_L9_C"/>
    <property type="match status" value="1"/>
</dbReference>
<reference evidence="10" key="2">
    <citation type="submission" date="2023-05" db="EMBL/GenBank/DDBJ databases">
        <title>Genomic Catalog of Human Bladder Bacteria.</title>
        <authorList>
            <person name="Du J."/>
        </authorList>
    </citation>
    <scope>NUCLEOTIDE SEQUENCE</scope>
    <source>
        <strain evidence="10">UMB1304A</strain>
    </source>
</reference>
<evidence type="ECO:0000256" key="3">
    <source>
        <dbReference type="ARBA" id="ARBA00022884"/>
    </source>
</evidence>
<feature type="domain" description="Ribosomal protein L9" evidence="8">
    <location>
        <begin position="13"/>
        <end position="40"/>
    </location>
</feature>
<keyword evidence="5 7" id="KW-0687">Ribonucleoprotein</keyword>
<dbReference type="InterPro" id="IPR020069">
    <property type="entry name" value="Ribosomal_bL9_C"/>
</dbReference>
<keyword evidence="2 7" id="KW-0699">rRNA-binding</keyword>
<gene>
    <name evidence="7 9" type="primary">rplI</name>
    <name evidence="9" type="ORF">AQZ59_00532</name>
    <name evidence="10" type="ORF">QP858_05060</name>
</gene>
<dbReference type="SUPFAM" id="SSF55653">
    <property type="entry name" value="Ribosomal protein L9 C-domain"/>
    <property type="match status" value="1"/>
</dbReference>
<dbReference type="STRING" id="59561.AQZ59_00532"/>
<dbReference type="RefSeq" id="WP_062612902.1">
    <property type="nucleotide sequence ID" value="NZ_CALTZF010000005.1"/>
</dbReference>
<comment type="similarity">
    <text evidence="1 7">Belongs to the bacterial ribosomal protein bL9 family.</text>
</comment>
<keyword evidence="4 7" id="KW-0689">Ribosomal protein</keyword>
<keyword evidence="11" id="KW-1185">Reference proteome</keyword>
<proteinExistence type="inferred from homology"/>
<dbReference type="NCBIfam" id="TIGR00158">
    <property type="entry name" value="L9"/>
    <property type="match status" value="1"/>
</dbReference>
<evidence type="ECO:0000313" key="10">
    <source>
        <dbReference type="EMBL" id="MDK8601831.1"/>
    </source>
</evidence>
<evidence type="ECO:0000256" key="2">
    <source>
        <dbReference type="ARBA" id="ARBA00022730"/>
    </source>
</evidence>
<name>A0A0W1KKN3_9ACTO</name>
<dbReference type="GO" id="GO:0006412">
    <property type="term" value="P:translation"/>
    <property type="evidence" value="ECO:0007669"/>
    <property type="project" value="UniProtKB-UniRule"/>
</dbReference>
<evidence type="ECO:0000313" key="9">
    <source>
        <dbReference type="EMBL" id="KTF04548.1"/>
    </source>
</evidence>
<evidence type="ECO:0000256" key="1">
    <source>
        <dbReference type="ARBA" id="ARBA00010605"/>
    </source>
</evidence>
<dbReference type="InterPro" id="IPR036791">
    <property type="entry name" value="Ribosomal_bL9_C_sf"/>
</dbReference>
<dbReference type="PANTHER" id="PTHR21368">
    <property type="entry name" value="50S RIBOSOMAL PROTEIN L9"/>
    <property type="match status" value="1"/>
</dbReference>
<dbReference type="GO" id="GO:0003735">
    <property type="term" value="F:structural constituent of ribosome"/>
    <property type="evidence" value="ECO:0007669"/>
    <property type="project" value="InterPro"/>
</dbReference>
<dbReference type="SUPFAM" id="SSF55658">
    <property type="entry name" value="L9 N-domain-like"/>
    <property type="match status" value="1"/>
</dbReference>
<evidence type="ECO:0000256" key="4">
    <source>
        <dbReference type="ARBA" id="ARBA00022980"/>
    </source>
</evidence>
<dbReference type="PATRIC" id="fig|59561.3.peg.524"/>
<dbReference type="Pfam" id="PF01281">
    <property type="entry name" value="Ribosomal_L9_N"/>
    <property type="match status" value="1"/>
</dbReference>
<evidence type="ECO:0000256" key="5">
    <source>
        <dbReference type="ARBA" id="ARBA00023274"/>
    </source>
</evidence>
<dbReference type="EMBL" id="LNIZ01000002">
    <property type="protein sequence ID" value="KTF04548.1"/>
    <property type="molecule type" value="Genomic_DNA"/>
</dbReference>
<dbReference type="InterPro" id="IPR020594">
    <property type="entry name" value="Ribosomal_bL9_bac/chp"/>
</dbReference>
<keyword evidence="3 7" id="KW-0694">RNA-binding</keyword>
<dbReference type="Gene3D" id="3.10.430.100">
    <property type="entry name" value="Ribosomal protein L9, C-terminal domain"/>
    <property type="match status" value="1"/>
</dbReference>
<sequence length="148" mass="15857">MKVILTHEVEKLGQPGDVVTVKDGYGRNYLIPRGYATAWTKGAQRQIDQINEARRRRATEDLESARESRDALETATLQIAKTAGANGRLFGAVTTADVAAAAAAVTGKPVDRRQVHLVSAIKSVGEYTGSVKLGEEIVANVKINVVAE</sequence>
<dbReference type="Gene3D" id="3.40.5.10">
    <property type="entry name" value="Ribosomal protein L9, N-terminal domain"/>
    <property type="match status" value="1"/>
</dbReference>
<evidence type="ECO:0000313" key="11">
    <source>
        <dbReference type="Proteomes" id="UP000054404"/>
    </source>
</evidence>
<dbReference type="GO" id="GO:0005840">
    <property type="term" value="C:ribosome"/>
    <property type="evidence" value="ECO:0007669"/>
    <property type="project" value="UniProtKB-KW"/>
</dbReference>
<dbReference type="OrthoDB" id="9788336at2"/>
<dbReference type="InterPro" id="IPR000244">
    <property type="entry name" value="Ribosomal_bL9"/>
</dbReference>
<dbReference type="PROSITE" id="PS00651">
    <property type="entry name" value="RIBOSOMAL_L9"/>
    <property type="match status" value="1"/>
</dbReference>
<dbReference type="HAMAP" id="MF_00503">
    <property type="entry name" value="Ribosomal_bL9"/>
    <property type="match status" value="1"/>
</dbReference>
<comment type="caution">
    <text evidence="9">The sequence shown here is derived from an EMBL/GenBank/DDBJ whole genome shotgun (WGS) entry which is preliminary data.</text>
</comment>
<dbReference type="AlphaFoldDB" id="A0A0W1KKN3"/>